<dbReference type="RefSeq" id="WP_219157587.1">
    <property type="nucleotide sequence ID" value="NZ_JAHWQX010000001.1"/>
</dbReference>
<feature type="domain" description="HpcH/HpaI aldolase/citrate lyase" evidence="4">
    <location>
        <begin position="17"/>
        <end position="235"/>
    </location>
</feature>
<comment type="caution">
    <text evidence="5">The sequence shown here is derived from an EMBL/GenBank/DDBJ whole genome shotgun (WGS) entry which is preliminary data.</text>
</comment>
<protein>
    <submittedName>
        <fullName evidence="5">CoA ester lyase</fullName>
    </submittedName>
</protein>
<evidence type="ECO:0000313" key="5">
    <source>
        <dbReference type="EMBL" id="MBW3095871.1"/>
    </source>
</evidence>
<evidence type="ECO:0000256" key="1">
    <source>
        <dbReference type="ARBA" id="ARBA00001946"/>
    </source>
</evidence>
<dbReference type="EMBL" id="JAHWQX010000001">
    <property type="protein sequence ID" value="MBW3095871.1"/>
    <property type="molecule type" value="Genomic_DNA"/>
</dbReference>
<dbReference type="InterPro" id="IPR005000">
    <property type="entry name" value="Aldolase/citrate-lyase_domain"/>
</dbReference>
<keyword evidence="2" id="KW-0479">Metal-binding</keyword>
<dbReference type="Proteomes" id="UP001430804">
    <property type="component" value="Unassembled WGS sequence"/>
</dbReference>
<gene>
    <name evidence="5" type="ORF">KY465_01110</name>
</gene>
<dbReference type="GO" id="GO:0016829">
    <property type="term" value="F:lyase activity"/>
    <property type="evidence" value="ECO:0007669"/>
    <property type="project" value="UniProtKB-KW"/>
</dbReference>
<dbReference type="PANTHER" id="PTHR32308:SF0">
    <property type="entry name" value="HPCH_HPAI ALDOLASE_CITRATE LYASE DOMAIN-CONTAINING PROTEIN"/>
    <property type="match status" value="1"/>
</dbReference>
<evidence type="ECO:0000256" key="3">
    <source>
        <dbReference type="ARBA" id="ARBA00022842"/>
    </source>
</evidence>
<keyword evidence="3" id="KW-0460">Magnesium</keyword>
<keyword evidence="5" id="KW-0456">Lyase</keyword>
<sequence length="316" mass="34510">MTADALTRDRRPVHLRRSWLFLPGADRQDLSAAATCGADVLIQEFEDFTVPERRREARQLCEEIFTAWRSAGRLAAARINPLESADGPQDLRAVMAGRPDIVLLPKCDRAAQVARLDGAIEALEKQLDLPRGRIEIVPNIESARGLVAAADIATASPRVTALLLASEDMAADLDAERNPGGSELDYVRQRFRLECAAAGVTAIDCPYTFADIEGLRRETRQARQWGFKAKSLVTPAHASVINEELTPDRRSIEKARRVLTAFDAARIGGAERASVDGHAVELPTANAARRLIARANAFDAWDSRFSAPPSDAPKRG</sequence>
<organism evidence="5 6">
    <name type="scientific">Pseudohoeflea coraliihabitans</name>
    <dbReference type="NCBI Taxonomy" id="2860393"/>
    <lineage>
        <taxon>Bacteria</taxon>
        <taxon>Pseudomonadati</taxon>
        <taxon>Pseudomonadota</taxon>
        <taxon>Alphaproteobacteria</taxon>
        <taxon>Hyphomicrobiales</taxon>
        <taxon>Rhizobiaceae</taxon>
        <taxon>Pseudohoeflea</taxon>
    </lineage>
</organism>
<dbReference type="PIRSF" id="PIRSF015582">
    <property type="entry name" value="Cit_lyase_B"/>
    <property type="match status" value="1"/>
</dbReference>
<evidence type="ECO:0000259" key="4">
    <source>
        <dbReference type="Pfam" id="PF03328"/>
    </source>
</evidence>
<dbReference type="InterPro" id="IPR011206">
    <property type="entry name" value="Citrate_lyase_beta/mcl1/mcl2"/>
</dbReference>
<evidence type="ECO:0000256" key="2">
    <source>
        <dbReference type="ARBA" id="ARBA00022723"/>
    </source>
</evidence>
<evidence type="ECO:0000313" key="6">
    <source>
        <dbReference type="Proteomes" id="UP001430804"/>
    </source>
</evidence>
<name>A0ABS6WIV5_9HYPH</name>
<comment type="cofactor">
    <cofactor evidence="1">
        <name>Mg(2+)</name>
        <dbReference type="ChEBI" id="CHEBI:18420"/>
    </cofactor>
</comment>
<accession>A0ABS6WIV5</accession>
<dbReference type="Pfam" id="PF03328">
    <property type="entry name" value="HpcH_HpaI"/>
    <property type="match status" value="1"/>
</dbReference>
<proteinExistence type="predicted"/>
<reference evidence="5" key="1">
    <citation type="submission" date="2021-07" db="EMBL/GenBank/DDBJ databases">
        <title>Pseudohoeflea marina sp. nov. a polyhydroxyalcanoate-producing bacterium.</title>
        <authorList>
            <person name="Zheng W."/>
            <person name="Yu S."/>
            <person name="Huang Y."/>
        </authorList>
    </citation>
    <scope>NUCLEOTIDE SEQUENCE</scope>
    <source>
        <strain evidence="5">DP4N28-3</strain>
    </source>
</reference>
<dbReference type="PANTHER" id="PTHR32308">
    <property type="entry name" value="LYASE BETA SUBUNIT, PUTATIVE (AFU_ORTHOLOGUE AFUA_4G13030)-RELATED"/>
    <property type="match status" value="1"/>
</dbReference>
<keyword evidence="6" id="KW-1185">Reference proteome</keyword>